<dbReference type="EMBL" id="JBHLZP010000233">
    <property type="protein sequence ID" value="MFB9835868.1"/>
    <property type="molecule type" value="Genomic_DNA"/>
</dbReference>
<feature type="non-terminal residue" evidence="2">
    <location>
        <position position="1"/>
    </location>
</feature>
<feature type="compositionally biased region" description="Basic and acidic residues" evidence="1">
    <location>
        <begin position="169"/>
        <end position="184"/>
    </location>
</feature>
<comment type="caution">
    <text evidence="2">The sequence shown here is derived from an EMBL/GenBank/DDBJ whole genome shotgun (WGS) entry which is preliminary data.</text>
</comment>
<protein>
    <submittedName>
        <fullName evidence="2">Uncharacterized protein</fullName>
    </submittedName>
</protein>
<organism evidence="2 3">
    <name type="scientific">Actinoallomurus acaciae</name>
    <dbReference type="NCBI Taxonomy" id="502577"/>
    <lineage>
        <taxon>Bacteria</taxon>
        <taxon>Bacillati</taxon>
        <taxon>Actinomycetota</taxon>
        <taxon>Actinomycetes</taxon>
        <taxon>Streptosporangiales</taxon>
        <taxon>Thermomonosporaceae</taxon>
        <taxon>Actinoallomurus</taxon>
    </lineage>
</organism>
<feature type="compositionally biased region" description="Low complexity" evidence="1">
    <location>
        <begin position="209"/>
        <end position="230"/>
    </location>
</feature>
<feature type="region of interest" description="Disordered" evidence="1">
    <location>
        <begin position="1"/>
        <end position="406"/>
    </location>
</feature>
<feature type="compositionally biased region" description="Low complexity" evidence="1">
    <location>
        <begin position="356"/>
        <end position="372"/>
    </location>
</feature>
<keyword evidence="3" id="KW-1185">Reference proteome</keyword>
<dbReference type="Proteomes" id="UP001589627">
    <property type="component" value="Unassembled WGS sequence"/>
</dbReference>
<accession>A0ABV5YLC5</accession>
<sequence length="406" mass="41153">GPRTPVGTPQAKPVGGRPASGDSAFEHDAVVVDRTGPAASADAGPVPPTSTRAGSAAESGPNATAESATGAPGTRPADVAGAVRPHGDEAVAPAGTDRTPLPKSPDRPTAGPGAKALDGGPGGPKASSSQEPPSRTPDPRTGSTAPKKPVDDGPAVPPQARPGQPKDGPAADHDGAVHSSDDVHGGSAEGESSAKALSDRALDSMAGRATAKVEAQEAKAAAAKDAAAEANRSPDEARRSAVPKSPARSAKAKAWREESFQREQKAAGVGEQDLRQLTKEEHEQLADLEGRRAAARHREQAALRTLEKAGKPAPKFESASAESTGAGDQVRGEAGAEGESSAKTPSDRALDSMTGRATAKVEAAEARAAAAKDAADKASRSPYQVRRDERQREFDERMSLVCRGGG</sequence>
<feature type="compositionally biased region" description="Basic and acidic residues" evidence="1">
    <location>
        <begin position="254"/>
        <end position="265"/>
    </location>
</feature>
<reference evidence="2 3" key="1">
    <citation type="submission" date="2024-09" db="EMBL/GenBank/DDBJ databases">
        <authorList>
            <person name="Sun Q."/>
            <person name="Mori K."/>
        </authorList>
    </citation>
    <scope>NUCLEOTIDE SEQUENCE [LARGE SCALE GENOMIC DNA]</scope>
    <source>
        <strain evidence="2 3">TBRC 0563</strain>
    </source>
</reference>
<gene>
    <name evidence="2" type="ORF">ACFFNX_27170</name>
</gene>
<evidence type="ECO:0000313" key="3">
    <source>
        <dbReference type="Proteomes" id="UP001589627"/>
    </source>
</evidence>
<proteinExistence type="predicted"/>
<evidence type="ECO:0000256" key="1">
    <source>
        <dbReference type="SAM" id="MobiDB-lite"/>
    </source>
</evidence>
<evidence type="ECO:0000313" key="2">
    <source>
        <dbReference type="EMBL" id="MFB9835868.1"/>
    </source>
</evidence>
<name>A0ABV5YLC5_9ACTN</name>
<feature type="compositionally biased region" description="Basic and acidic residues" evidence="1">
    <location>
        <begin position="272"/>
        <end position="310"/>
    </location>
</feature>
<feature type="compositionally biased region" description="Basic and acidic residues" evidence="1">
    <location>
        <begin position="373"/>
        <end position="398"/>
    </location>
</feature>
<feature type="compositionally biased region" description="Low complexity" evidence="1">
    <location>
        <begin position="240"/>
        <end position="249"/>
    </location>
</feature>